<organism evidence="2 3">
    <name type="scientific">Mucilaginibacter oryzae</name>
    <dbReference type="NCBI Taxonomy" id="468058"/>
    <lineage>
        <taxon>Bacteria</taxon>
        <taxon>Pseudomonadati</taxon>
        <taxon>Bacteroidota</taxon>
        <taxon>Sphingobacteriia</taxon>
        <taxon>Sphingobacteriales</taxon>
        <taxon>Sphingobacteriaceae</taxon>
        <taxon>Mucilaginibacter</taxon>
    </lineage>
</organism>
<accession>A0A316HK46</accession>
<evidence type="ECO:0000256" key="1">
    <source>
        <dbReference type="SAM" id="MobiDB-lite"/>
    </source>
</evidence>
<dbReference type="Proteomes" id="UP000245678">
    <property type="component" value="Unassembled WGS sequence"/>
</dbReference>
<sequence length="243" mass="26142">MESTRIVLNGNTSGGHTPTDPYNPTNPTGPTNPNDPNPGFPPPDDPGPTVSPCYVVNTITNNVQNPCLKNMVDSTMVSGISNQINSLIKDVFGGTEKLNLTFVDNVTLASGVEGHTEMNGGFDDFGNLNIQIQLNKDELPGYSQQYIATVIMHEALHAYLEAKGVDPKNQHENIIIDYVNKMSASLKIMFPGLTLSDAKNLSLGGLDQTTTFLYTVARDMKLSGDFAATQSAYSIGSLGKRCK</sequence>
<dbReference type="AlphaFoldDB" id="A0A316HK46"/>
<feature type="compositionally biased region" description="Pro residues" evidence="1">
    <location>
        <begin position="33"/>
        <end position="46"/>
    </location>
</feature>
<protein>
    <submittedName>
        <fullName evidence="2">Uncharacterized protein</fullName>
    </submittedName>
</protein>
<evidence type="ECO:0000313" key="2">
    <source>
        <dbReference type="EMBL" id="PWK75302.1"/>
    </source>
</evidence>
<feature type="region of interest" description="Disordered" evidence="1">
    <location>
        <begin position="1"/>
        <end position="52"/>
    </location>
</feature>
<name>A0A316HK46_9SPHI</name>
<gene>
    <name evidence="2" type="ORF">LX99_03795</name>
</gene>
<comment type="caution">
    <text evidence="2">The sequence shown here is derived from an EMBL/GenBank/DDBJ whole genome shotgun (WGS) entry which is preliminary data.</text>
</comment>
<proteinExistence type="predicted"/>
<reference evidence="2 3" key="1">
    <citation type="submission" date="2018-05" db="EMBL/GenBank/DDBJ databases">
        <title>Genomic Encyclopedia of Archaeal and Bacterial Type Strains, Phase II (KMG-II): from individual species to whole genera.</title>
        <authorList>
            <person name="Goeker M."/>
        </authorList>
    </citation>
    <scope>NUCLEOTIDE SEQUENCE [LARGE SCALE GENOMIC DNA]</scope>
    <source>
        <strain evidence="2 3">DSM 19975</strain>
    </source>
</reference>
<keyword evidence="3" id="KW-1185">Reference proteome</keyword>
<feature type="compositionally biased region" description="Low complexity" evidence="1">
    <location>
        <begin position="17"/>
        <end position="32"/>
    </location>
</feature>
<dbReference type="EMBL" id="QGHA01000008">
    <property type="protein sequence ID" value="PWK75302.1"/>
    <property type="molecule type" value="Genomic_DNA"/>
</dbReference>
<evidence type="ECO:0000313" key="3">
    <source>
        <dbReference type="Proteomes" id="UP000245678"/>
    </source>
</evidence>